<name>A0A9W6L5V0_9PSEU</name>
<dbReference type="InterPro" id="IPR036390">
    <property type="entry name" value="WH_DNA-bd_sf"/>
</dbReference>
<protein>
    <submittedName>
        <fullName evidence="6">LysR family transcriptional regulator</fullName>
    </submittedName>
</protein>
<evidence type="ECO:0000259" key="5">
    <source>
        <dbReference type="PROSITE" id="PS50931"/>
    </source>
</evidence>
<dbReference type="PRINTS" id="PR00039">
    <property type="entry name" value="HTHLYSR"/>
</dbReference>
<dbReference type="EMBL" id="BSFQ01000023">
    <property type="protein sequence ID" value="GLL13627.1"/>
    <property type="molecule type" value="Genomic_DNA"/>
</dbReference>
<keyword evidence="4" id="KW-0804">Transcription</keyword>
<keyword evidence="7" id="KW-1185">Reference proteome</keyword>
<evidence type="ECO:0000256" key="3">
    <source>
        <dbReference type="ARBA" id="ARBA00023125"/>
    </source>
</evidence>
<dbReference type="InterPro" id="IPR000847">
    <property type="entry name" value="LysR_HTH_N"/>
</dbReference>
<evidence type="ECO:0000313" key="7">
    <source>
        <dbReference type="Proteomes" id="UP001143463"/>
    </source>
</evidence>
<reference evidence="6" key="2">
    <citation type="submission" date="2023-01" db="EMBL/GenBank/DDBJ databases">
        <authorList>
            <person name="Sun Q."/>
            <person name="Evtushenko L."/>
        </authorList>
    </citation>
    <scope>NUCLEOTIDE SEQUENCE</scope>
    <source>
        <strain evidence="6">VKM Ac-1069</strain>
    </source>
</reference>
<dbReference type="FunFam" id="1.10.10.10:FF:000001">
    <property type="entry name" value="LysR family transcriptional regulator"/>
    <property type="match status" value="1"/>
</dbReference>
<comment type="caution">
    <text evidence="6">The sequence shown here is derived from an EMBL/GenBank/DDBJ whole genome shotgun (WGS) entry which is preliminary data.</text>
</comment>
<evidence type="ECO:0000313" key="6">
    <source>
        <dbReference type="EMBL" id="GLL13627.1"/>
    </source>
</evidence>
<dbReference type="Gene3D" id="3.40.190.10">
    <property type="entry name" value="Periplasmic binding protein-like II"/>
    <property type="match status" value="2"/>
</dbReference>
<accession>A0A9W6L5V0</accession>
<dbReference type="InterPro" id="IPR005119">
    <property type="entry name" value="LysR_subst-bd"/>
</dbReference>
<dbReference type="Pfam" id="PF00126">
    <property type="entry name" value="HTH_1"/>
    <property type="match status" value="1"/>
</dbReference>
<evidence type="ECO:0000256" key="2">
    <source>
        <dbReference type="ARBA" id="ARBA00023015"/>
    </source>
</evidence>
<dbReference type="SUPFAM" id="SSF53850">
    <property type="entry name" value="Periplasmic binding protein-like II"/>
    <property type="match status" value="1"/>
</dbReference>
<feature type="domain" description="HTH lysR-type" evidence="5">
    <location>
        <begin position="1"/>
        <end position="58"/>
    </location>
</feature>
<sequence>METRRLEYFRAVAEDGNFSRAAARLNMTQPALSQQIQRLEQEIGADLFDRTSRPVVLTDVGERLLVHSAELLDHVRSIERLRTAAGRGETGTLRIGVIPAMLFGGLPARLRAFRRRYPDVHVSLHRTDTAPLLDMLEAGRLDVGFVHARPEPPVLRFSALARSPLAVALPADHPLASATELRLADLRAEPLVLFPRQSAPENVDTVLSACMAEGFSPRVVTTSGGYADQAGYVAAGLGWALLPADVDGVHAEDVVRVPLTPGIAFTERVVWRSPRPHSRVRALLAHLEEAYSGLDDGRA</sequence>
<dbReference type="SUPFAM" id="SSF46785">
    <property type="entry name" value="Winged helix' DNA-binding domain"/>
    <property type="match status" value="1"/>
</dbReference>
<dbReference type="PANTHER" id="PTHR30346:SF17">
    <property type="entry name" value="LYSR FAMILY TRANSCRIPTIONAL REGULATOR"/>
    <property type="match status" value="1"/>
</dbReference>
<organism evidence="6 7">
    <name type="scientific">Pseudonocardia halophobica</name>
    <dbReference type="NCBI Taxonomy" id="29401"/>
    <lineage>
        <taxon>Bacteria</taxon>
        <taxon>Bacillati</taxon>
        <taxon>Actinomycetota</taxon>
        <taxon>Actinomycetes</taxon>
        <taxon>Pseudonocardiales</taxon>
        <taxon>Pseudonocardiaceae</taxon>
        <taxon>Pseudonocardia</taxon>
    </lineage>
</organism>
<gene>
    <name evidence="6" type="ORF">GCM10017577_47710</name>
</gene>
<dbReference type="Gene3D" id="1.10.10.10">
    <property type="entry name" value="Winged helix-like DNA-binding domain superfamily/Winged helix DNA-binding domain"/>
    <property type="match status" value="1"/>
</dbReference>
<dbReference type="Proteomes" id="UP001143463">
    <property type="component" value="Unassembled WGS sequence"/>
</dbReference>
<dbReference type="PROSITE" id="PS50931">
    <property type="entry name" value="HTH_LYSR"/>
    <property type="match status" value="1"/>
</dbReference>
<dbReference type="Pfam" id="PF03466">
    <property type="entry name" value="LysR_substrate"/>
    <property type="match status" value="1"/>
</dbReference>
<dbReference type="InterPro" id="IPR036388">
    <property type="entry name" value="WH-like_DNA-bd_sf"/>
</dbReference>
<keyword evidence="3" id="KW-0238">DNA-binding</keyword>
<proteinExistence type="inferred from homology"/>
<keyword evidence="2" id="KW-0805">Transcription regulation</keyword>
<dbReference type="GO" id="GO:0003677">
    <property type="term" value="F:DNA binding"/>
    <property type="evidence" value="ECO:0007669"/>
    <property type="project" value="UniProtKB-KW"/>
</dbReference>
<comment type="similarity">
    <text evidence="1">Belongs to the LysR transcriptional regulatory family.</text>
</comment>
<evidence type="ECO:0000256" key="4">
    <source>
        <dbReference type="ARBA" id="ARBA00023163"/>
    </source>
</evidence>
<evidence type="ECO:0000256" key="1">
    <source>
        <dbReference type="ARBA" id="ARBA00009437"/>
    </source>
</evidence>
<dbReference type="PANTHER" id="PTHR30346">
    <property type="entry name" value="TRANSCRIPTIONAL DUAL REGULATOR HCAR-RELATED"/>
    <property type="match status" value="1"/>
</dbReference>
<reference evidence="6" key="1">
    <citation type="journal article" date="2014" name="Int. J. Syst. Evol. Microbiol.">
        <title>Complete genome sequence of Corynebacterium casei LMG S-19264T (=DSM 44701T), isolated from a smear-ripened cheese.</title>
        <authorList>
            <consortium name="US DOE Joint Genome Institute (JGI-PGF)"/>
            <person name="Walter F."/>
            <person name="Albersmeier A."/>
            <person name="Kalinowski J."/>
            <person name="Ruckert C."/>
        </authorList>
    </citation>
    <scope>NUCLEOTIDE SEQUENCE</scope>
    <source>
        <strain evidence="6">VKM Ac-1069</strain>
    </source>
</reference>
<dbReference type="CDD" id="cd08414">
    <property type="entry name" value="PBP2_LTTR_aromatics_like"/>
    <property type="match status" value="1"/>
</dbReference>
<dbReference type="GO" id="GO:0003700">
    <property type="term" value="F:DNA-binding transcription factor activity"/>
    <property type="evidence" value="ECO:0007669"/>
    <property type="project" value="InterPro"/>
</dbReference>
<dbReference type="RefSeq" id="WP_051737884.1">
    <property type="nucleotide sequence ID" value="NZ_BAAAUZ010000040.1"/>
</dbReference>
<dbReference type="AlphaFoldDB" id="A0A9W6L5V0"/>
<dbReference type="GO" id="GO:0032993">
    <property type="term" value="C:protein-DNA complex"/>
    <property type="evidence" value="ECO:0007669"/>
    <property type="project" value="TreeGrafter"/>
</dbReference>